<dbReference type="GO" id="GO:0005634">
    <property type="term" value="C:nucleus"/>
    <property type="evidence" value="ECO:0007669"/>
    <property type="project" value="UniProtKB-SubCell"/>
</dbReference>
<evidence type="ECO:0000256" key="4">
    <source>
        <dbReference type="ARBA" id="ARBA00022833"/>
    </source>
</evidence>
<dbReference type="AlphaFoldDB" id="A0A139HJ25"/>
<gene>
    <name evidence="9" type="ORF">AC578_7832</name>
</gene>
<dbReference type="Pfam" id="PF00628">
    <property type="entry name" value="PHD"/>
    <property type="match status" value="1"/>
</dbReference>
<evidence type="ECO:0000256" key="3">
    <source>
        <dbReference type="ARBA" id="ARBA00022771"/>
    </source>
</evidence>
<keyword evidence="4" id="KW-0862">Zinc</keyword>
<feature type="compositionally biased region" description="Acidic residues" evidence="7">
    <location>
        <begin position="190"/>
        <end position="201"/>
    </location>
</feature>
<dbReference type="STRING" id="321146.A0A139HJ25"/>
<feature type="compositionally biased region" description="Polar residues" evidence="7">
    <location>
        <begin position="106"/>
        <end position="122"/>
    </location>
</feature>
<reference evidence="9 10" key="1">
    <citation type="submission" date="2015-07" db="EMBL/GenBank/DDBJ databases">
        <title>Comparative genomics of the Sigatoka disease complex on banana suggests a link between parallel evolutionary changes in Pseudocercospora fijiensis and Pseudocercospora eumusae and increased virulence on the banana host.</title>
        <authorList>
            <person name="Chang T.-C."/>
            <person name="Salvucci A."/>
            <person name="Crous P.W."/>
            <person name="Stergiopoulos I."/>
        </authorList>
    </citation>
    <scope>NUCLEOTIDE SEQUENCE [LARGE SCALE GENOMIC DNA]</scope>
    <source>
        <strain evidence="9 10">CBS 114824</strain>
    </source>
</reference>
<feature type="compositionally biased region" description="Basic and acidic residues" evidence="7">
    <location>
        <begin position="26"/>
        <end position="41"/>
    </location>
</feature>
<dbReference type="GO" id="GO:0008270">
    <property type="term" value="F:zinc ion binding"/>
    <property type="evidence" value="ECO:0007669"/>
    <property type="project" value="UniProtKB-KW"/>
</dbReference>
<sequence>MDAEMTDASEVPPAKQQNTAAPSGEEPAKEESTTSDHKAATNDEDAPGITATAEAKPAPGWQAPQHSTQTEDLVKRINANAEAARASGTPPWDAAKEQVMKDMRTSETFANATGSSSISTPTGRGGRGGRGGKRASFAIGEADGALTVQTEGDDSTPGSSGRGRGRGRGGGRPRGRGRGGGRGGKRKRDEDDDGGESDSSDEVTPVATMTKSGRSIQKPTSFVPPPPSPTTNKRKRPYNRRNPESAVCKVCLRGVSPASNMIVFCDGCNTAYHQWCHKPPIDQAVIDEADKEWNCMNCEEEKTKNPPELDLSTLVSAPGIGEEQRRAYFASLPHGTLATLLVRATTQKPDLAVFDPKFRATLSNGNAPGSNGMSSAITSMPPPPNPRIRSEQATTGASPWANGSPYARNPPVPDDSTYTDDVHPSNYPRPGQGLMSTLPPETGEELQWLVDDEDKYGVFTHIYQDPAGAGVASTGSGQTNGT</sequence>
<name>A0A139HJ25_9PEZI</name>
<feature type="region of interest" description="Disordered" evidence="7">
    <location>
        <begin position="1"/>
        <end position="240"/>
    </location>
</feature>
<dbReference type="GO" id="GO:0003682">
    <property type="term" value="F:chromatin binding"/>
    <property type="evidence" value="ECO:0007669"/>
    <property type="project" value="TreeGrafter"/>
</dbReference>
<dbReference type="PROSITE" id="PS01359">
    <property type="entry name" value="ZF_PHD_1"/>
    <property type="match status" value="1"/>
</dbReference>
<dbReference type="OrthoDB" id="5863171at2759"/>
<dbReference type="InterPro" id="IPR001965">
    <property type="entry name" value="Znf_PHD"/>
</dbReference>
<dbReference type="Proteomes" id="UP000070133">
    <property type="component" value="Unassembled WGS sequence"/>
</dbReference>
<feature type="compositionally biased region" description="Polar residues" evidence="7">
    <location>
        <begin position="207"/>
        <end position="217"/>
    </location>
</feature>
<dbReference type="InterPro" id="IPR011011">
    <property type="entry name" value="Znf_FYVE_PHD"/>
</dbReference>
<evidence type="ECO:0000313" key="9">
    <source>
        <dbReference type="EMBL" id="KXT02403.1"/>
    </source>
</evidence>
<dbReference type="GO" id="GO:0003677">
    <property type="term" value="F:DNA binding"/>
    <property type="evidence" value="ECO:0007669"/>
    <property type="project" value="TreeGrafter"/>
</dbReference>
<comment type="caution">
    <text evidence="9">The sequence shown here is derived from an EMBL/GenBank/DDBJ whole genome shotgun (WGS) entry which is preliminary data.</text>
</comment>
<dbReference type="GO" id="GO:0045814">
    <property type="term" value="P:negative regulation of gene expression, epigenetic"/>
    <property type="evidence" value="ECO:0007669"/>
    <property type="project" value="TreeGrafter"/>
</dbReference>
<dbReference type="InterPro" id="IPR019786">
    <property type="entry name" value="Zinc_finger_PHD-type_CS"/>
</dbReference>
<evidence type="ECO:0000256" key="1">
    <source>
        <dbReference type="ARBA" id="ARBA00004123"/>
    </source>
</evidence>
<keyword evidence="5" id="KW-0539">Nucleus</keyword>
<dbReference type="InterPro" id="IPR013083">
    <property type="entry name" value="Znf_RING/FYVE/PHD"/>
</dbReference>
<proteinExistence type="predicted"/>
<dbReference type="CDD" id="cd15502">
    <property type="entry name" value="PHD_Phf1p_Phf2p_like"/>
    <property type="match status" value="1"/>
</dbReference>
<dbReference type="InterPro" id="IPR019787">
    <property type="entry name" value="Znf_PHD-finger"/>
</dbReference>
<comment type="subcellular location">
    <subcellularLocation>
        <location evidence="1">Nucleus</location>
    </subcellularLocation>
</comment>
<dbReference type="PROSITE" id="PS50016">
    <property type="entry name" value="ZF_PHD_2"/>
    <property type="match status" value="1"/>
</dbReference>
<organism evidence="9 10">
    <name type="scientific">Pseudocercospora eumusae</name>
    <dbReference type="NCBI Taxonomy" id="321146"/>
    <lineage>
        <taxon>Eukaryota</taxon>
        <taxon>Fungi</taxon>
        <taxon>Dikarya</taxon>
        <taxon>Ascomycota</taxon>
        <taxon>Pezizomycotina</taxon>
        <taxon>Dothideomycetes</taxon>
        <taxon>Dothideomycetidae</taxon>
        <taxon>Mycosphaerellales</taxon>
        <taxon>Mycosphaerellaceae</taxon>
        <taxon>Pseudocercospora</taxon>
    </lineage>
</organism>
<feature type="compositionally biased region" description="Basic and acidic residues" evidence="7">
    <location>
        <begin position="94"/>
        <end position="105"/>
    </location>
</feature>
<evidence type="ECO:0000313" key="10">
    <source>
        <dbReference type="Proteomes" id="UP000070133"/>
    </source>
</evidence>
<accession>A0A139HJ25</accession>
<keyword evidence="10" id="KW-1185">Reference proteome</keyword>
<evidence type="ECO:0000256" key="7">
    <source>
        <dbReference type="SAM" id="MobiDB-lite"/>
    </source>
</evidence>
<keyword evidence="3 6" id="KW-0863">Zinc-finger</keyword>
<dbReference type="Gene3D" id="3.30.40.10">
    <property type="entry name" value="Zinc/RING finger domain, C3HC4 (zinc finger)"/>
    <property type="match status" value="1"/>
</dbReference>
<evidence type="ECO:0000256" key="5">
    <source>
        <dbReference type="ARBA" id="ARBA00023242"/>
    </source>
</evidence>
<evidence type="ECO:0000256" key="6">
    <source>
        <dbReference type="PROSITE-ProRule" id="PRU00146"/>
    </source>
</evidence>
<dbReference type="PANTHER" id="PTHR12628">
    <property type="entry name" value="POLYCOMB-LIKE TRANSCRIPTION FACTOR"/>
    <property type="match status" value="1"/>
</dbReference>
<feature type="compositionally biased region" description="Polar residues" evidence="7">
    <location>
        <begin position="363"/>
        <end position="378"/>
    </location>
</feature>
<dbReference type="SMART" id="SM00249">
    <property type="entry name" value="PHD"/>
    <property type="match status" value="1"/>
</dbReference>
<feature type="compositionally biased region" description="Basic residues" evidence="7">
    <location>
        <begin position="163"/>
        <end position="186"/>
    </location>
</feature>
<evidence type="ECO:0000259" key="8">
    <source>
        <dbReference type="PROSITE" id="PS50016"/>
    </source>
</evidence>
<keyword evidence="2" id="KW-0479">Metal-binding</keyword>
<dbReference type="EMBL" id="LFZN01000042">
    <property type="protein sequence ID" value="KXT02403.1"/>
    <property type="molecule type" value="Genomic_DNA"/>
</dbReference>
<dbReference type="PANTHER" id="PTHR12628:SF10">
    <property type="entry name" value="HOMEOBOX DOMAIN-CONTAINING PROTEIN"/>
    <property type="match status" value="1"/>
</dbReference>
<protein>
    <recommendedName>
        <fullName evidence="8">PHD-type domain-containing protein</fullName>
    </recommendedName>
</protein>
<dbReference type="SUPFAM" id="SSF57903">
    <property type="entry name" value="FYVE/PHD zinc finger"/>
    <property type="match status" value="1"/>
</dbReference>
<feature type="region of interest" description="Disordered" evidence="7">
    <location>
        <begin position="363"/>
        <end position="439"/>
    </location>
</feature>
<evidence type="ECO:0000256" key="2">
    <source>
        <dbReference type="ARBA" id="ARBA00022723"/>
    </source>
</evidence>
<feature type="domain" description="PHD-type" evidence="8">
    <location>
        <begin position="245"/>
        <end position="301"/>
    </location>
</feature>